<evidence type="ECO:0000313" key="2">
    <source>
        <dbReference type="EMBL" id="PTR19219.1"/>
    </source>
</evidence>
<dbReference type="Gene3D" id="3.30.70.2050">
    <property type="match status" value="1"/>
</dbReference>
<name>A0A2T5KA00_9RHOB</name>
<comment type="caution">
    <text evidence="2">The sequence shown here is derived from an EMBL/GenBank/DDBJ whole genome shotgun (WGS) entry which is preliminary data.</text>
</comment>
<dbReference type="SUPFAM" id="SSF160387">
    <property type="entry name" value="NosL/MerB-like"/>
    <property type="match status" value="1"/>
</dbReference>
<dbReference type="Proteomes" id="UP000244060">
    <property type="component" value="Unassembled WGS sequence"/>
</dbReference>
<sequence>MKRLLLAGLLLAACREEAPLPSPVALTPEAVGHYCQMNLLEHPGPKAQVHLDFGPPLFFSQVRDALAYQRMPEQSAAIRAVYVNDMGAPGASWEEPGPANWIATDGALFVTASDATGGMGAPELVPFSDRAAAKEFAARHGGQVVTLAEVRDESLLAPAPEAGGDQEDYEDMLGRLAPRTE</sequence>
<dbReference type="PANTHER" id="PTHR41247">
    <property type="entry name" value="HTH-TYPE TRANSCRIPTIONAL REPRESSOR YCNK"/>
    <property type="match status" value="1"/>
</dbReference>
<evidence type="ECO:0000313" key="3">
    <source>
        <dbReference type="Proteomes" id="UP000244060"/>
    </source>
</evidence>
<gene>
    <name evidence="2" type="ORF">C8J28_10560</name>
</gene>
<organism evidence="2 3">
    <name type="scientific">Cereibacter azotoformans</name>
    <dbReference type="NCBI Taxonomy" id="43057"/>
    <lineage>
        <taxon>Bacteria</taxon>
        <taxon>Pseudomonadati</taxon>
        <taxon>Pseudomonadota</taxon>
        <taxon>Alphaproteobacteria</taxon>
        <taxon>Rhodobacterales</taxon>
        <taxon>Paracoccaceae</taxon>
        <taxon>Cereibacter</taxon>
    </lineage>
</organism>
<accession>A0A2T5KA00</accession>
<dbReference type="AlphaFoldDB" id="A0A2T5KA00"/>
<dbReference type="Pfam" id="PF05573">
    <property type="entry name" value="NosL"/>
    <property type="match status" value="1"/>
</dbReference>
<dbReference type="InterPro" id="IPR008719">
    <property type="entry name" value="N2O_reductase_NosL"/>
</dbReference>
<proteinExistence type="predicted"/>
<reference evidence="2 3" key="1">
    <citation type="submission" date="2018-04" db="EMBL/GenBank/DDBJ databases">
        <title>Genomic Encyclopedia of Type Strains, Phase III (KMG-III): the genomes of soil and plant-associated and newly described type strains.</title>
        <authorList>
            <person name="Whitman W."/>
        </authorList>
    </citation>
    <scope>NUCLEOTIDE SEQUENCE [LARGE SCALE GENOMIC DNA]</scope>
    <source>
        <strain evidence="2 3">KA25</strain>
    </source>
</reference>
<feature type="region of interest" description="Disordered" evidence="1">
    <location>
        <begin position="156"/>
        <end position="181"/>
    </location>
</feature>
<dbReference type="RefSeq" id="WP_108220621.1">
    <property type="nucleotide sequence ID" value="NZ_CP090022.1"/>
</dbReference>
<keyword evidence="3" id="KW-1185">Reference proteome</keyword>
<evidence type="ECO:0000256" key="1">
    <source>
        <dbReference type="SAM" id="MobiDB-lite"/>
    </source>
</evidence>
<protein>
    <submittedName>
        <fullName evidence="2">Copper chaperone NosL</fullName>
    </submittedName>
</protein>
<dbReference type="OrthoDB" id="7354657at2"/>
<dbReference type="PANTHER" id="PTHR41247:SF1">
    <property type="entry name" value="HTH-TYPE TRANSCRIPTIONAL REPRESSOR YCNK"/>
    <property type="match status" value="1"/>
</dbReference>
<dbReference type="Gene3D" id="3.30.70.2060">
    <property type="match status" value="1"/>
</dbReference>
<dbReference type="EMBL" id="QAOT01000005">
    <property type="protein sequence ID" value="PTR19219.1"/>
    <property type="molecule type" value="Genomic_DNA"/>
</dbReference>